<evidence type="ECO:0000256" key="2">
    <source>
        <dbReference type="SAM" id="MobiDB-lite"/>
    </source>
</evidence>
<feature type="coiled-coil region" evidence="1">
    <location>
        <begin position="210"/>
        <end position="237"/>
    </location>
</feature>
<feature type="non-terminal residue" evidence="3">
    <location>
        <position position="1"/>
    </location>
</feature>
<reference evidence="3 4" key="1">
    <citation type="journal article" date="2013" name="BMC Genomics">
        <title>The miniature genome of a carnivorous plant Genlisea aurea contains a low number of genes and short non-coding sequences.</title>
        <authorList>
            <person name="Leushkin E.V."/>
            <person name="Sutormin R.A."/>
            <person name="Nabieva E.R."/>
            <person name="Penin A.A."/>
            <person name="Kondrashov A.S."/>
            <person name="Logacheva M.D."/>
        </authorList>
    </citation>
    <scope>NUCLEOTIDE SEQUENCE [LARGE SCALE GENOMIC DNA]</scope>
</reference>
<dbReference type="PANTHER" id="PTHR31016">
    <property type="entry name" value="OS04G0228100 PROTEIN"/>
    <property type="match status" value="1"/>
</dbReference>
<dbReference type="EMBL" id="AUSU01004739">
    <property type="protein sequence ID" value="EPS64567.1"/>
    <property type="molecule type" value="Genomic_DNA"/>
</dbReference>
<keyword evidence="4" id="KW-1185">Reference proteome</keyword>
<dbReference type="AlphaFoldDB" id="S8DX78"/>
<organism evidence="3 4">
    <name type="scientific">Genlisea aurea</name>
    <dbReference type="NCBI Taxonomy" id="192259"/>
    <lineage>
        <taxon>Eukaryota</taxon>
        <taxon>Viridiplantae</taxon>
        <taxon>Streptophyta</taxon>
        <taxon>Embryophyta</taxon>
        <taxon>Tracheophyta</taxon>
        <taxon>Spermatophyta</taxon>
        <taxon>Magnoliopsida</taxon>
        <taxon>eudicotyledons</taxon>
        <taxon>Gunneridae</taxon>
        <taxon>Pentapetalae</taxon>
        <taxon>asterids</taxon>
        <taxon>lamiids</taxon>
        <taxon>Lamiales</taxon>
        <taxon>Lentibulariaceae</taxon>
        <taxon>Genlisea</taxon>
    </lineage>
</organism>
<evidence type="ECO:0000313" key="4">
    <source>
        <dbReference type="Proteomes" id="UP000015453"/>
    </source>
</evidence>
<feature type="compositionally biased region" description="Basic and acidic residues" evidence="2">
    <location>
        <begin position="106"/>
        <end position="117"/>
    </location>
</feature>
<name>S8DX78_9LAMI</name>
<keyword evidence="1" id="KW-0175">Coiled coil</keyword>
<sequence>SSPCYSPSSDQRFWSTLRRRVDSLVENRKLVDRSLPAGENCEAVDLTSRLKGDSMLLLRGFDSVAESLSQLSNNLDNALQGAKKLNKPPAISESEAQEISVEAESDDKREQKEEDSQGRGIKRKLVTPEEEESKKYQDTTFKEMDRIKKVKTLAISMAAKASTLARELKLIRSDLGFMQERCALLEEENTKLLLRNVPPDEDDDLVRLQLEALLTEKSRLANENANLTRENRCLHQLVEYHQLTSQDLSASYEDLVRGICLDFDSHSETADRETTTTTTTTPKANLSGFSKSLDQCFSDDDE</sequence>
<evidence type="ECO:0000256" key="1">
    <source>
        <dbReference type="SAM" id="Coils"/>
    </source>
</evidence>
<evidence type="ECO:0000313" key="3">
    <source>
        <dbReference type="EMBL" id="EPS64567.1"/>
    </source>
</evidence>
<protein>
    <submittedName>
        <fullName evidence="3">Uncharacterized protein</fullName>
    </submittedName>
</protein>
<accession>S8DX78</accession>
<feature type="region of interest" description="Disordered" evidence="2">
    <location>
        <begin position="86"/>
        <end position="137"/>
    </location>
</feature>
<dbReference type="OrthoDB" id="1924603at2759"/>
<feature type="non-terminal residue" evidence="3">
    <location>
        <position position="302"/>
    </location>
</feature>
<comment type="caution">
    <text evidence="3">The sequence shown here is derived from an EMBL/GenBank/DDBJ whole genome shotgun (WGS) entry which is preliminary data.</text>
</comment>
<dbReference type="Proteomes" id="UP000015453">
    <property type="component" value="Unassembled WGS sequence"/>
</dbReference>
<proteinExistence type="predicted"/>
<dbReference type="PANTHER" id="PTHR31016:SF2">
    <property type="entry name" value="OS04G0228100 PROTEIN"/>
    <property type="match status" value="1"/>
</dbReference>
<gene>
    <name evidence="3" type="ORF">M569_10213</name>
</gene>